<accession>A0A8S9TUB2</accession>
<proteinExistence type="predicted"/>
<dbReference type="Proteomes" id="UP000704712">
    <property type="component" value="Unassembled WGS sequence"/>
</dbReference>
<dbReference type="SUPFAM" id="SSF53098">
    <property type="entry name" value="Ribonuclease H-like"/>
    <property type="match status" value="1"/>
</dbReference>
<sequence>MDSTEGWVNLLSDVWQNISKEHLLGYQLSLFGMLLTYALRHAGDEHREIAIVKQLEQVIEQAQQAKWRVGAIITDNAGQCSRARRILALRWPQMVFLFCFAHDVDNLVKAVLRSTLKDVAAQAATAVKILNASSSKWHGCFAPLLRVQSALQMLHRRYKSYDDFPEQLQLFGDSSFWEELKDAEAATTPLAYASYRLHRDENSLGDVPLFMLGFALHPLYAETARTMPDTAVSEIGALGKIAVHYYRRLLKTEDIPVET</sequence>
<comment type="caution">
    <text evidence="1">The sequence shown here is derived from an EMBL/GenBank/DDBJ whole genome shotgun (WGS) entry which is preliminary data.</text>
</comment>
<dbReference type="AlphaFoldDB" id="A0A8S9TUB2"/>
<dbReference type="InterPro" id="IPR012337">
    <property type="entry name" value="RNaseH-like_sf"/>
</dbReference>
<name>A0A8S9TUB2_PHYIN</name>
<dbReference type="EMBL" id="JAACNO010002624">
    <property type="protein sequence ID" value="KAF4132080.1"/>
    <property type="molecule type" value="Genomic_DNA"/>
</dbReference>
<gene>
    <name evidence="1" type="ORF">GN958_ATG18750</name>
</gene>
<evidence type="ECO:0000313" key="1">
    <source>
        <dbReference type="EMBL" id="KAF4132080.1"/>
    </source>
</evidence>
<protein>
    <recommendedName>
        <fullName evidence="3">DUF659 domain-containing protein</fullName>
    </recommendedName>
</protein>
<evidence type="ECO:0008006" key="3">
    <source>
        <dbReference type="Google" id="ProtNLM"/>
    </source>
</evidence>
<organism evidence="1 2">
    <name type="scientific">Phytophthora infestans</name>
    <name type="common">Potato late blight agent</name>
    <name type="synonym">Botrytis infestans</name>
    <dbReference type="NCBI Taxonomy" id="4787"/>
    <lineage>
        <taxon>Eukaryota</taxon>
        <taxon>Sar</taxon>
        <taxon>Stramenopiles</taxon>
        <taxon>Oomycota</taxon>
        <taxon>Peronosporomycetes</taxon>
        <taxon>Peronosporales</taxon>
        <taxon>Peronosporaceae</taxon>
        <taxon>Phytophthora</taxon>
    </lineage>
</organism>
<evidence type="ECO:0000313" key="2">
    <source>
        <dbReference type="Proteomes" id="UP000704712"/>
    </source>
</evidence>
<reference evidence="1" key="1">
    <citation type="submission" date="2020-03" db="EMBL/GenBank/DDBJ databases">
        <title>Hybrid Assembly of Korean Phytophthora infestans isolates.</title>
        <authorList>
            <person name="Prokchorchik M."/>
            <person name="Lee Y."/>
            <person name="Seo J."/>
            <person name="Cho J.-H."/>
            <person name="Park Y.-E."/>
            <person name="Jang D.-C."/>
            <person name="Im J.-S."/>
            <person name="Choi J.-G."/>
            <person name="Park H.-J."/>
            <person name="Lee G.-B."/>
            <person name="Lee Y.-G."/>
            <person name="Hong S.-Y."/>
            <person name="Cho K."/>
            <person name="Sohn K.H."/>
        </authorList>
    </citation>
    <scope>NUCLEOTIDE SEQUENCE</scope>
    <source>
        <strain evidence="1">KR_2_A2</strain>
    </source>
</reference>